<proteinExistence type="predicted"/>
<comment type="caution">
    <text evidence="1">The sequence shown here is derived from an EMBL/GenBank/DDBJ whole genome shotgun (WGS) entry which is preliminary data.</text>
</comment>
<accession>A0ABP8US42</accession>
<sequence>MPEHDLSPYEIAYLFAGPDRVAMVALVALHTDGRIRITPDRHRVYAEQRPAAEPTETTTPDPVETTVLAVIPDVGRVLGLTRALIAASPAVAEIGRRLRADGLLPHSRMSTLRRRRNTRSRSLRRELAEAADGLVRVAVKGTPGIADEELRMIFETHVYAPPAHSPLINPKRDRPVDPLHAPIRMNPSVYGYSDGGGYGDAGGFDVGGYGDSGGSDGGGSGW</sequence>
<protein>
    <recommendedName>
        <fullName evidence="3">TIGR04222 domain-containing membrane protein</fullName>
    </recommendedName>
</protein>
<organism evidence="1 2">
    <name type="scientific">Actinoallomurus vinaceus</name>
    <dbReference type="NCBI Taxonomy" id="1080074"/>
    <lineage>
        <taxon>Bacteria</taxon>
        <taxon>Bacillati</taxon>
        <taxon>Actinomycetota</taxon>
        <taxon>Actinomycetes</taxon>
        <taxon>Streptosporangiales</taxon>
        <taxon>Thermomonosporaceae</taxon>
        <taxon>Actinoallomurus</taxon>
    </lineage>
</organism>
<evidence type="ECO:0000313" key="2">
    <source>
        <dbReference type="Proteomes" id="UP001501442"/>
    </source>
</evidence>
<dbReference type="NCBIfam" id="TIGR04222">
    <property type="entry name" value="near_uncomplex"/>
    <property type="match status" value="1"/>
</dbReference>
<gene>
    <name evidence="1" type="ORF">GCM10023196_082800</name>
</gene>
<dbReference type="Proteomes" id="UP001501442">
    <property type="component" value="Unassembled WGS sequence"/>
</dbReference>
<evidence type="ECO:0000313" key="1">
    <source>
        <dbReference type="EMBL" id="GAA4635801.1"/>
    </source>
</evidence>
<dbReference type="InterPro" id="IPR026467">
    <property type="entry name" value="Ser/Gly_Cys_C_dom"/>
</dbReference>
<name>A0ABP8US42_9ACTN</name>
<evidence type="ECO:0008006" key="3">
    <source>
        <dbReference type="Google" id="ProtNLM"/>
    </source>
</evidence>
<reference evidence="2" key="1">
    <citation type="journal article" date="2019" name="Int. J. Syst. Evol. Microbiol.">
        <title>The Global Catalogue of Microorganisms (GCM) 10K type strain sequencing project: providing services to taxonomists for standard genome sequencing and annotation.</title>
        <authorList>
            <consortium name="The Broad Institute Genomics Platform"/>
            <consortium name="The Broad Institute Genome Sequencing Center for Infectious Disease"/>
            <person name="Wu L."/>
            <person name="Ma J."/>
        </authorList>
    </citation>
    <scope>NUCLEOTIDE SEQUENCE [LARGE SCALE GENOMIC DNA]</scope>
    <source>
        <strain evidence="2">JCM 17939</strain>
    </source>
</reference>
<keyword evidence="2" id="KW-1185">Reference proteome</keyword>
<dbReference type="RefSeq" id="WP_345438766.1">
    <property type="nucleotide sequence ID" value="NZ_BAABHK010000016.1"/>
</dbReference>
<dbReference type="EMBL" id="BAABHK010000016">
    <property type="protein sequence ID" value="GAA4635801.1"/>
    <property type="molecule type" value="Genomic_DNA"/>
</dbReference>